<organism evidence="2 3">
    <name type="scientific">Acholeplasma brassicae</name>
    <dbReference type="NCBI Taxonomy" id="61635"/>
    <lineage>
        <taxon>Bacteria</taxon>
        <taxon>Bacillati</taxon>
        <taxon>Mycoplasmatota</taxon>
        <taxon>Mollicutes</taxon>
        <taxon>Acholeplasmatales</taxon>
        <taxon>Acholeplasmataceae</taxon>
        <taxon>Acholeplasma</taxon>
    </lineage>
</organism>
<reference evidence="2 3" key="1">
    <citation type="journal article" date="2013" name="J. Mol. Microbiol. Biotechnol.">
        <title>Analysis of the Complete Genomes of Acholeplasma brassicae , A. palmae and A. laidlawii and Their Comparison to the Obligate Parasites from ' Candidatus Phytoplasma'.</title>
        <authorList>
            <person name="Kube M."/>
            <person name="Siewert C."/>
            <person name="Migdoll A.M."/>
            <person name="Duduk B."/>
            <person name="Holz S."/>
            <person name="Rabus R."/>
            <person name="Seemuller E."/>
            <person name="Mitrovic J."/>
            <person name="Muller I."/>
            <person name="Buttner C."/>
            <person name="Reinhardt R."/>
        </authorList>
    </citation>
    <scope>NUCLEOTIDE SEQUENCE [LARGE SCALE GENOMIC DNA]</scope>
    <source>
        <strain evidence="3">0502</strain>
    </source>
</reference>
<feature type="coiled-coil region" evidence="1">
    <location>
        <begin position="2"/>
        <end position="71"/>
    </location>
</feature>
<dbReference type="HOGENOM" id="CLU_2519988_0_0_14"/>
<dbReference type="AlphaFoldDB" id="U4KNB1"/>
<keyword evidence="1" id="KW-0175">Coiled coil</keyword>
<dbReference type="EMBL" id="FO681348">
    <property type="protein sequence ID" value="CCV65745.1"/>
    <property type="molecule type" value="Genomic_DNA"/>
</dbReference>
<dbReference type="KEGG" id="abra:BN85307240"/>
<dbReference type="STRING" id="61635.BN85307240"/>
<gene>
    <name evidence="2" type="ORF">BN85307240</name>
</gene>
<evidence type="ECO:0000313" key="2">
    <source>
        <dbReference type="EMBL" id="CCV65745.1"/>
    </source>
</evidence>
<protein>
    <submittedName>
        <fullName evidence="2">Uncharacterized protein</fullName>
    </submittedName>
</protein>
<name>U4KNB1_9MOLU</name>
<accession>U4KNB1</accession>
<proteinExistence type="predicted"/>
<sequence>MRDDIFRDREEATKDLEKIRAENVEQWSKFREMTDEIERLRNAYYAEKSKLEKITEEKIKLETHNDNLIRTTKELKKSIKTEAK</sequence>
<keyword evidence="3" id="KW-1185">Reference proteome</keyword>
<evidence type="ECO:0000256" key="1">
    <source>
        <dbReference type="SAM" id="Coils"/>
    </source>
</evidence>
<evidence type="ECO:0000313" key="3">
    <source>
        <dbReference type="Proteomes" id="UP000032737"/>
    </source>
</evidence>
<dbReference type="Proteomes" id="UP000032737">
    <property type="component" value="Chromosome"/>
</dbReference>